<evidence type="ECO:0000313" key="8">
    <source>
        <dbReference type="EMBL" id="MBA5606017.1"/>
    </source>
</evidence>
<keyword evidence="1 5" id="KW-0699">rRNA-binding</keyword>
<dbReference type="NCBIfam" id="NF004612">
    <property type="entry name" value="PRK05943.1"/>
    <property type="match status" value="1"/>
</dbReference>
<dbReference type="GO" id="GO:0006412">
    <property type="term" value="P:translation"/>
    <property type="evidence" value="ECO:0007669"/>
    <property type="project" value="UniProtKB-UniRule"/>
</dbReference>
<reference evidence="8 9" key="1">
    <citation type="submission" date="2020-07" db="EMBL/GenBank/DDBJ databases">
        <title>Novel species isolated from subtropical streams in China.</title>
        <authorList>
            <person name="Lu H."/>
        </authorList>
    </citation>
    <scope>NUCLEOTIDE SEQUENCE [LARGE SCALE GENOMIC DNA]</scope>
    <source>
        <strain evidence="8 9">FT3S</strain>
    </source>
</reference>
<keyword evidence="2 5" id="KW-0694">RNA-binding</keyword>
<dbReference type="NCBIfam" id="NF004128">
    <property type="entry name" value="PRK05618.1-2"/>
    <property type="match status" value="1"/>
</dbReference>
<name>A0A7W2I6Z5_9BURK</name>
<dbReference type="HAMAP" id="MF_01336">
    <property type="entry name" value="Ribosomal_bL25"/>
    <property type="match status" value="1"/>
</dbReference>
<keyword evidence="3 5" id="KW-0689">Ribosomal protein</keyword>
<evidence type="ECO:0000259" key="6">
    <source>
        <dbReference type="Pfam" id="PF01386"/>
    </source>
</evidence>
<dbReference type="Proteomes" id="UP000566711">
    <property type="component" value="Unassembled WGS sequence"/>
</dbReference>
<accession>A0A7W2I6Z5</accession>
<dbReference type="HAMAP" id="MF_01334">
    <property type="entry name" value="Ribosomal_bL25_CTC"/>
    <property type="match status" value="1"/>
</dbReference>
<evidence type="ECO:0000256" key="3">
    <source>
        <dbReference type="ARBA" id="ARBA00022980"/>
    </source>
</evidence>
<dbReference type="InterPro" id="IPR020055">
    <property type="entry name" value="Ribosomal_bL25_short"/>
</dbReference>
<gene>
    <name evidence="5" type="primary">rplY</name>
    <name evidence="5" type="synonym">ctc</name>
    <name evidence="8" type="ORF">H3H36_11660</name>
</gene>
<evidence type="ECO:0000256" key="1">
    <source>
        <dbReference type="ARBA" id="ARBA00022730"/>
    </source>
</evidence>
<evidence type="ECO:0000313" key="9">
    <source>
        <dbReference type="Proteomes" id="UP000566711"/>
    </source>
</evidence>
<dbReference type="GO" id="GO:0008097">
    <property type="term" value="F:5S rRNA binding"/>
    <property type="evidence" value="ECO:0007669"/>
    <property type="project" value="InterPro"/>
</dbReference>
<dbReference type="Gene3D" id="2.170.120.20">
    <property type="entry name" value="Ribosomal protein L25, beta domain"/>
    <property type="match status" value="1"/>
</dbReference>
<dbReference type="PANTHER" id="PTHR33284:SF1">
    <property type="entry name" value="RIBOSOMAL PROTEIN L25_GLN-TRNA SYNTHETASE, ANTI-CODON-BINDING DOMAIN-CONTAINING PROTEIN"/>
    <property type="match status" value="1"/>
</dbReference>
<dbReference type="Gene3D" id="2.40.240.10">
    <property type="entry name" value="Ribosomal Protein L25, Chain P"/>
    <property type="match status" value="1"/>
</dbReference>
<dbReference type="EMBL" id="JACEZS010000008">
    <property type="protein sequence ID" value="MBA5606017.1"/>
    <property type="molecule type" value="Genomic_DNA"/>
</dbReference>
<evidence type="ECO:0000256" key="2">
    <source>
        <dbReference type="ARBA" id="ARBA00022884"/>
    </source>
</evidence>
<comment type="caution">
    <text evidence="8">The sequence shown here is derived from an EMBL/GenBank/DDBJ whole genome shotgun (WGS) entry which is preliminary data.</text>
</comment>
<dbReference type="Pfam" id="PF14693">
    <property type="entry name" value="Ribosomal_TL5_C"/>
    <property type="match status" value="1"/>
</dbReference>
<dbReference type="InterPro" id="IPR020056">
    <property type="entry name" value="Rbsml_bL25/Gln-tRNA_synth_N"/>
</dbReference>
<proteinExistence type="inferred from homology"/>
<keyword evidence="9" id="KW-1185">Reference proteome</keyword>
<feature type="domain" description="Large ribosomal subunit protein bL25 L25" evidence="6">
    <location>
        <begin position="5"/>
        <end position="90"/>
    </location>
</feature>
<feature type="domain" description="Large ribosomal subunit protein bL25 beta" evidence="7">
    <location>
        <begin position="98"/>
        <end position="184"/>
    </location>
</feature>
<evidence type="ECO:0000256" key="5">
    <source>
        <dbReference type="HAMAP-Rule" id="MF_01334"/>
    </source>
</evidence>
<dbReference type="SUPFAM" id="SSF50715">
    <property type="entry name" value="Ribosomal protein L25-like"/>
    <property type="match status" value="1"/>
</dbReference>
<protein>
    <recommendedName>
        <fullName evidence="5">Large ribosomal subunit protein bL25</fullName>
    </recommendedName>
    <alternativeName>
        <fullName evidence="5">General stress protein CTC</fullName>
    </alternativeName>
</protein>
<dbReference type="NCBIfam" id="TIGR00731">
    <property type="entry name" value="bL25_bact_ctc"/>
    <property type="match status" value="1"/>
</dbReference>
<dbReference type="InterPro" id="IPR020930">
    <property type="entry name" value="Ribosomal_uL5_bac-type"/>
</dbReference>
<dbReference type="GO" id="GO:0003735">
    <property type="term" value="F:structural constituent of ribosome"/>
    <property type="evidence" value="ECO:0007669"/>
    <property type="project" value="InterPro"/>
</dbReference>
<comment type="similarity">
    <text evidence="5">Belongs to the bacterial ribosomal protein bL25 family. CTC subfamily.</text>
</comment>
<dbReference type="PANTHER" id="PTHR33284">
    <property type="entry name" value="RIBOSOMAL PROTEIN L25/GLN-TRNA SYNTHETASE, ANTI-CODON-BINDING DOMAIN-CONTAINING PROTEIN"/>
    <property type="match status" value="1"/>
</dbReference>
<dbReference type="InterPro" id="IPR020057">
    <property type="entry name" value="Ribosomal_bL25_b-dom"/>
</dbReference>
<dbReference type="NCBIfam" id="NF004130">
    <property type="entry name" value="PRK05618.1-5"/>
    <property type="match status" value="1"/>
</dbReference>
<comment type="function">
    <text evidence="5">This is one of the proteins that binds to the 5S RNA in the ribosome where it forms part of the central protuberance.</text>
</comment>
<dbReference type="InterPro" id="IPR037121">
    <property type="entry name" value="Ribosomal_bL25_C"/>
</dbReference>
<comment type="subunit">
    <text evidence="5">Part of the 50S ribosomal subunit; part of the 5S rRNA/L5/L18/L25 subcomplex. Contacts the 5S rRNA. Binds to the 5S rRNA independently of L5 and L18.</text>
</comment>
<dbReference type="AlphaFoldDB" id="A0A7W2I6Z5"/>
<dbReference type="InterPro" id="IPR029751">
    <property type="entry name" value="Ribosomal_L25_dom"/>
</dbReference>
<dbReference type="Pfam" id="PF01386">
    <property type="entry name" value="Ribosomal_L25p"/>
    <property type="match status" value="1"/>
</dbReference>
<keyword evidence="4 5" id="KW-0687">Ribonucleoprotein</keyword>
<dbReference type="CDD" id="cd00495">
    <property type="entry name" value="Ribosomal_L25_TL5_CTC"/>
    <property type="match status" value="1"/>
</dbReference>
<evidence type="ECO:0000256" key="4">
    <source>
        <dbReference type="ARBA" id="ARBA00023274"/>
    </source>
</evidence>
<dbReference type="InterPro" id="IPR001021">
    <property type="entry name" value="Ribosomal_bL25_long"/>
</dbReference>
<organism evidence="8 9">
    <name type="scientific">Rugamonas fusca</name>
    <dbReference type="NCBI Taxonomy" id="2758568"/>
    <lineage>
        <taxon>Bacteria</taxon>
        <taxon>Pseudomonadati</taxon>
        <taxon>Pseudomonadota</taxon>
        <taxon>Betaproteobacteria</taxon>
        <taxon>Burkholderiales</taxon>
        <taxon>Oxalobacteraceae</taxon>
        <taxon>Telluria group</taxon>
        <taxon>Rugamonas</taxon>
    </lineage>
</organism>
<evidence type="ECO:0000259" key="7">
    <source>
        <dbReference type="Pfam" id="PF14693"/>
    </source>
</evidence>
<dbReference type="GO" id="GO:0022625">
    <property type="term" value="C:cytosolic large ribosomal subunit"/>
    <property type="evidence" value="ECO:0007669"/>
    <property type="project" value="TreeGrafter"/>
</dbReference>
<dbReference type="RefSeq" id="WP_182217608.1">
    <property type="nucleotide sequence ID" value="NZ_JACEZS010000008.1"/>
</dbReference>
<sequence>MKVVAFKRELQGSGASRRLRNSGQTPGIVYGGTEAPVTIALDHNALYHALKKEAFHSSILDLEIDGQVQQVLLRDFQVHAYKQLVLHADFQRVDPNAKVHMKVALHFVNADVSPAVKLHGANISHVLNEIEVSCLPKDLPEFITVDLANVDVGHSVHIADLTLPAGVTAVTHGSNLTVATASVPAGHVAAEAAAAPAAEEKPAAKGKK</sequence>
<dbReference type="InterPro" id="IPR011035">
    <property type="entry name" value="Ribosomal_bL25/Gln-tRNA_synth"/>
</dbReference>